<proteinExistence type="predicted"/>
<dbReference type="InterPro" id="IPR010315">
    <property type="entry name" value="DUF915_hydro-like"/>
</dbReference>
<dbReference type="Proteomes" id="UP000510886">
    <property type="component" value="Chromosome"/>
</dbReference>
<protein>
    <submittedName>
        <fullName evidence="1">Alpha/beta hydrolase</fullName>
    </submittedName>
</protein>
<name>A0A7H9EJ82_9LACO</name>
<evidence type="ECO:0000313" key="1">
    <source>
        <dbReference type="EMBL" id="QLL77282.1"/>
    </source>
</evidence>
<dbReference type="Pfam" id="PF06028">
    <property type="entry name" value="DUF915"/>
    <property type="match status" value="1"/>
</dbReference>
<accession>A0A7H9EJ82</accession>
<gene>
    <name evidence="1" type="ORF">GTO87_00720</name>
</gene>
<dbReference type="GO" id="GO:0016787">
    <property type="term" value="F:hydrolase activity"/>
    <property type="evidence" value="ECO:0007669"/>
    <property type="project" value="UniProtKB-KW"/>
</dbReference>
<dbReference type="InterPro" id="IPR029058">
    <property type="entry name" value="AB_hydrolase_fold"/>
</dbReference>
<dbReference type="KEGG" id="lsw:GTO87_00720"/>
<evidence type="ECO:0000313" key="2">
    <source>
        <dbReference type="Proteomes" id="UP000510886"/>
    </source>
</evidence>
<dbReference type="Gene3D" id="3.40.50.1820">
    <property type="entry name" value="alpha/beta hydrolase"/>
    <property type="match status" value="1"/>
</dbReference>
<dbReference type="EMBL" id="CP047418">
    <property type="protein sequence ID" value="QLL77282.1"/>
    <property type="molecule type" value="Genomic_DNA"/>
</dbReference>
<dbReference type="RefSeq" id="WP_180849128.1">
    <property type="nucleotide sequence ID" value="NZ_CP047418.1"/>
</dbReference>
<dbReference type="SUPFAM" id="SSF53474">
    <property type="entry name" value="alpha/beta-Hydrolases"/>
    <property type="match status" value="1"/>
</dbReference>
<keyword evidence="1" id="KW-0378">Hydrolase</keyword>
<sequence length="302" mass="34328">MHQKPTNSFYRSKRSAVMMLLLAVVLLGGLLFPANHWVHQQTTGLRQRYNSKLSPVIMIPGSSATQNRFDDLVKILNSHGNKKHSLLKVKVYNDHRITYEGKIRPGDNEPIIVVGFENNKDGWGNIQKQAYYFHLAFDQLSERYKFNNFKGIGHSNGGLIYTTFLEKYFTDDDIVCKKLMTIASPFNFSEKSIVHKTQMLAYLIDHRQKLPADMTVYSLAGTESYESDGLVPEGSVRAGKYIFQKQVAHFTEITVTGEGSQHSDLPQNKQIVQYIQQYILDLDHGFGRPNGPNVVDNDSHSN</sequence>
<dbReference type="AlphaFoldDB" id="A0A7H9EJ82"/>
<organism evidence="1 2">
    <name type="scientific">Ligilactobacillus saerimneri</name>
    <dbReference type="NCBI Taxonomy" id="228229"/>
    <lineage>
        <taxon>Bacteria</taxon>
        <taxon>Bacillati</taxon>
        <taxon>Bacillota</taxon>
        <taxon>Bacilli</taxon>
        <taxon>Lactobacillales</taxon>
        <taxon>Lactobacillaceae</taxon>
        <taxon>Ligilactobacillus</taxon>
    </lineage>
</organism>
<reference evidence="1 2" key="1">
    <citation type="submission" date="2020-01" db="EMBL/GenBank/DDBJ databases">
        <title>Complete and circular genome sequences of six lactobacillus isolates from horses.</title>
        <authorList>
            <person name="Hassan H.M."/>
        </authorList>
    </citation>
    <scope>NUCLEOTIDE SEQUENCE [LARGE SCALE GENOMIC DNA]</scope>
    <source>
        <strain evidence="1 2">1A</strain>
    </source>
</reference>